<dbReference type="STRING" id="49012.A0A0F7SDQ0"/>
<gene>
    <name evidence="1" type="primary">SSCI84540.1</name>
</gene>
<evidence type="ECO:0000313" key="1">
    <source>
        <dbReference type="EMBL" id="CDW99770.1"/>
    </source>
</evidence>
<dbReference type="EMBL" id="CCFA01005134">
    <property type="protein sequence ID" value="CDW99770.1"/>
    <property type="molecule type" value="Genomic_DNA"/>
</dbReference>
<sequence>MTIDSVAARVNPTSCLPRIKDEPCSTDVFRALARLSRLYSPQSLNKDEKAFNSSLETSDDTFSGQTRSEYQDALDSARVDDNEKRYAMSWLTRLIGSGLYWVDDETQITCADALLDLAGRILGGHASLEEAGAISREFRFPLQ</sequence>
<keyword evidence="2" id="KW-1185">Reference proteome</keyword>
<dbReference type="Proteomes" id="UP000242770">
    <property type="component" value="Unassembled WGS sequence"/>
</dbReference>
<reference evidence="2" key="1">
    <citation type="submission" date="2014-06" db="EMBL/GenBank/DDBJ databases">
        <authorList>
            <person name="Berkman P.J."/>
        </authorList>
    </citation>
    <scope>NUCLEOTIDE SEQUENCE [LARGE SCALE GENOMIC DNA]</scope>
</reference>
<proteinExistence type="predicted"/>
<name>A0A0F7SDQ0_9BASI</name>
<accession>A0A0F7SDQ0</accession>
<evidence type="ECO:0000313" key="2">
    <source>
        <dbReference type="Proteomes" id="UP000242770"/>
    </source>
</evidence>
<organism evidence="1 2">
    <name type="scientific">Sporisorium scitamineum</name>
    <dbReference type="NCBI Taxonomy" id="49012"/>
    <lineage>
        <taxon>Eukaryota</taxon>
        <taxon>Fungi</taxon>
        <taxon>Dikarya</taxon>
        <taxon>Basidiomycota</taxon>
        <taxon>Ustilaginomycotina</taxon>
        <taxon>Ustilaginomycetes</taxon>
        <taxon>Ustilaginales</taxon>
        <taxon>Ustilaginaceae</taxon>
        <taxon>Sporisorium</taxon>
    </lineage>
</organism>
<dbReference type="AlphaFoldDB" id="A0A0F7SDQ0"/>
<protein>
    <submittedName>
        <fullName evidence="1">Uncharacterized protein</fullName>
    </submittedName>
</protein>
<feature type="non-terminal residue" evidence="1">
    <location>
        <position position="143"/>
    </location>
</feature>